<evidence type="ECO:0000313" key="3">
    <source>
        <dbReference type="EMBL" id="KAF8570532.1"/>
    </source>
</evidence>
<proteinExistence type="predicted"/>
<organism evidence="3 4">
    <name type="scientific">Paragonimus westermani</name>
    <dbReference type="NCBI Taxonomy" id="34504"/>
    <lineage>
        <taxon>Eukaryota</taxon>
        <taxon>Metazoa</taxon>
        <taxon>Spiralia</taxon>
        <taxon>Lophotrochozoa</taxon>
        <taxon>Platyhelminthes</taxon>
        <taxon>Trematoda</taxon>
        <taxon>Digenea</taxon>
        <taxon>Plagiorchiida</taxon>
        <taxon>Troglotremata</taxon>
        <taxon>Troglotrematidae</taxon>
        <taxon>Paragonimus</taxon>
    </lineage>
</organism>
<keyword evidence="1" id="KW-0812">Transmembrane</keyword>
<name>A0A8T0DTM7_9TREM</name>
<reference evidence="3 4" key="1">
    <citation type="submission" date="2019-07" db="EMBL/GenBank/DDBJ databases">
        <title>Annotation for the trematode Paragonimus westermani.</title>
        <authorList>
            <person name="Choi Y.-J."/>
        </authorList>
    </citation>
    <scope>NUCLEOTIDE SEQUENCE [LARGE SCALE GENOMIC DNA]</scope>
    <source>
        <strain evidence="3">180907_Pwestermani</strain>
    </source>
</reference>
<dbReference type="GO" id="GO:0061459">
    <property type="term" value="F:L-arginine transmembrane transporter activity"/>
    <property type="evidence" value="ECO:0007669"/>
    <property type="project" value="TreeGrafter"/>
</dbReference>
<dbReference type="PANTHER" id="PTHR43243:SF105">
    <property type="entry name" value="CATIONIC AMINO ACID TRANSPORTER C-TERMINAL DOMAIN-CONTAINING PROTEIN"/>
    <property type="match status" value="1"/>
</dbReference>
<dbReference type="PANTHER" id="PTHR43243">
    <property type="entry name" value="INNER MEMBRANE TRANSPORTER YGJI-RELATED"/>
    <property type="match status" value="1"/>
</dbReference>
<dbReference type="InterPro" id="IPR029485">
    <property type="entry name" value="CAT_C"/>
</dbReference>
<protein>
    <recommendedName>
        <fullName evidence="2">Cationic amino acid transporter C-terminal domain-containing protein</fullName>
    </recommendedName>
</protein>
<feature type="transmembrane region" description="Helical" evidence="1">
    <location>
        <begin position="31"/>
        <end position="51"/>
    </location>
</feature>
<evidence type="ECO:0000313" key="4">
    <source>
        <dbReference type="Proteomes" id="UP000699462"/>
    </source>
</evidence>
<gene>
    <name evidence="3" type="ORF">P879_00612</name>
</gene>
<dbReference type="GO" id="GO:0005886">
    <property type="term" value="C:plasma membrane"/>
    <property type="evidence" value="ECO:0007669"/>
    <property type="project" value="TreeGrafter"/>
</dbReference>
<dbReference type="GO" id="GO:0015189">
    <property type="term" value="F:L-lysine transmembrane transporter activity"/>
    <property type="evidence" value="ECO:0007669"/>
    <property type="project" value="TreeGrafter"/>
</dbReference>
<evidence type="ECO:0000259" key="2">
    <source>
        <dbReference type="Pfam" id="PF13906"/>
    </source>
</evidence>
<keyword evidence="1" id="KW-0472">Membrane</keyword>
<dbReference type="EMBL" id="JTDF01001072">
    <property type="protein sequence ID" value="KAF8570532.1"/>
    <property type="molecule type" value="Genomic_DNA"/>
</dbReference>
<keyword evidence="4" id="KW-1185">Reference proteome</keyword>
<dbReference type="GO" id="GO:0097638">
    <property type="term" value="P:L-arginine import across plasma membrane"/>
    <property type="evidence" value="ECO:0007669"/>
    <property type="project" value="TreeGrafter"/>
</dbReference>
<dbReference type="OrthoDB" id="6262222at2759"/>
<dbReference type="Proteomes" id="UP000699462">
    <property type="component" value="Unassembled WGS sequence"/>
</dbReference>
<comment type="caution">
    <text evidence="3">The sequence shown here is derived from an EMBL/GenBank/DDBJ whole genome shotgun (WGS) entry which is preliminary data.</text>
</comment>
<feature type="domain" description="Cationic amino acid transporter C-terminal" evidence="2">
    <location>
        <begin position="238"/>
        <end position="288"/>
    </location>
</feature>
<feature type="transmembrane region" description="Helical" evidence="1">
    <location>
        <begin position="265"/>
        <end position="286"/>
    </location>
</feature>
<accession>A0A8T0DTM7</accession>
<feature type="transmembrane region" description="Helical" evidence="1">
    <location>
        <begin position="201"/>
        <end position="224"/>
    </location>
</feature>
<feature type="transmembrane region" description="Helical" evidence="1">
    <location>
        <begin position="57"/>
        <end position="76"/>
    </location>
</feature>
<feature type="transmembrane region" description="Helical" evidence="1">
    <location>
        <begin position="177"/>
        <end position="195"/>
    </location>
</feature>
<feature type="transmembrane region" description="Helical" evidence="1">
    <location>
        <begin position="236"/>
        <end position="259"/>
    </location>
</feature>
<dbReference type="AlphaFoldDB" id="A0A8T0DTM7"/>
<dbReference type="GO" id="GO:0000064">
    <property type="term" value="F:L-ornithine transmembrane transporter activity"/>
    <property type="evidence" value="ECO:0007669"/>
    <property type="project" value="TreeGrafter"/>
</dbReference>
<evidence type="ECO:0000256" key="1">
    <source>
        <dbReference type="SAM" id="Phobius"/>
    </source>
</evidence>
<dbReference type="Pfam" id="PF13906">
    <property type="entry name" value="AA_permease_C"/>
    <property type="match status" value="1"/>
</dbReference>
<sequence>MFPLPRILYAMASDGLIFRFFGKVHPRFRTPLIGTIISGLLAGVMAAIFNLKDLVDMMSIGTLLAYSLVAVSVLILRGQTKVIGGLTKEDVGDERLEIVGDNVLRVDCSPDEIEMEHPFEVPSVTGSLSSQSVKPSFPQTACRPSTFRQYLQFCFAPPPNQKGPTPMSEWISTTNTYLLLIFVALLNLGLIYIDVSNEEQGYGYLIVTCLTITISAVFVVLLCASLARQPENTAQVSFRVPGVPWLPTLSIFVNLHLMFKMSGNTWIAYIIWMMLGYLTYFSYGYWHSSERKRNES</sequence>
<dbReference type="Gene3D" id="1.20.1740.10">
    <property type="entry name" value="Amino acid/polyamine transporter I"/>
    <property type="match status" value="2"/>
</dbReference>
<keyword evidence="1" id="KW-1133">Transmembrane helix</keyword>